<dbReference type="HAMAP" id="MF_00766">
    <property type="entry name" value="PGT_MtgA"/>
    <property type="match status" value="1"/>
</dbReference>
<dbReference type="Gene3D" id="1.10.3810.10">
    <property type="entry name" value="Biosynthetic peptidoglycan transglycosylase-like"/>
    <property type="match status" value="1"/>
</dbReference>
<dbReference type="InterPro" id="IPR011812">
    <property type="entry name" value="Pep_trsgly"/>
</dbReference>
<keyword evidence="14" id="KW-1185">Reference proteome</keyword>
<evidence type="ECO:0000256" key="2">
    <source>
        <dbReference type="ARBA" id="ARBA00022519"/>
    </source>
</evidence>
<dbReference type="InterPro" id="IPR001264">
    <property type="entry name" value="Glyco_trans_51"/>
</dbReference>
<keyword evidence="9 11" id="KW-0472">Membrane</keyword>
<dbReference type="GO" id="GO:0071555">
    <property type="term" value="P:cell wall organization"/>
    <property type="evidence" value="ECO:0007669"/>
    <property type="project" value="UniProtKB-KW"/>
</dbReference>
<comment type="similarity">
    <text evidence="11">Belongs to the glycosyltransferase 51 family.</text>
</comment>
<dbReference type="GO" id="GO:0009274">
    <property type="term" value="C:peptidoglycan-based cell wall"/>
    <property type="evidence" value="ECO:0007669"/>
    <property type="project" value="InterPro"/>
</dbReference>
<evidence type="ECO:0000259" key="12">
    <source>
        <dbReference type="Pfam" id="PF00912"/>
    </source>
</evidence>
<dbReference type="GO" id="GO:0016763">
    <property type="term" value="F:pentosyltransferase activity"/>
    <property type="evidence" value="ECO:0007669"/>
    <property type="project" value="InterPro"/>
</dbReference>
<reference evidence="13 14" key="1">
    <citation type="submission" date="2013-09" db="EMBL/GenBank/DDBJ databases">
        <title>Genome sequencing of Arenimonas malthae.</title>
        <authorList>
            <person name="Chen F."/>
            <person name="Wang G."/>
        </authorList>
    </citation>
    <scope>NUCLEOTIDE SEQUENCE [LARGE SCALE GENOMIC DNA]</scope>
    <source>
        <strain evidence="13 14">CC-JY-1</strain>
    </source>
</reference>
<dbReference type="RefSeq" id="WP_052385788.1">
    <property type="nucleotide sequence ID" value="NZ_AVCH01000156.1"/>
</dbReference>
<keyword evidence="10 11" id="KW-0961">Cell wall biogenesis/degradation</keyword>
<keyword evidence="3 11" id="KW-0328">Glycosyltransferase</keyword>
<dbReference type="SUPFAM" id="SSF53955">
    <property type="entry name" value="Lysozyme-like"/>
    <property type="match status" value="1"/>
</dbReference>
<evidence type="ECO:0000256" key="1">
    <source>
        <dbReference type="ARBA" id="ARBA00022475"/>
    </source>
</evidence>
<evidence type="ECO:0000313" key="14">
    <source>
        <dbReference type="Proteomes" id="UP000029392"/>
    </source>
</evidence>
<comment type="function">
    <text evidence="11">Peptidoglycan polymerase that catalyzes glycan chain elongation from lipid-linked precursors.</text>
</comment>
<evidence type="ECO:0000256" key="4">
    <source>
        <dbReference type="ARBA" id="ARBA00022679"/>
    </source>
</evidence>
<keyword evidence="4 11" id="KW-0808">Transferase</keyword>
<dbReference type="PANTHER" id="PTHR30400:SF0">
    <property type="entry name" value="BIOSYNTHETIC PEPTIDOGLYCAN TRANSGLYCOSYLASE"/>
    <property type="match status" value="1"/>
</dbReference>
<evidence type="ECO:0000256" key="3">
    <source>
        <dbReference type="ARBA" id="ARBA00022676"/>
    </source>
</evidence>
<evidence type="ECO:0000256" key="11">
    <source>
        <dbReference type="HAMAP-Rule" id="MF_00766"/>
    </source>
</evidence>
<dbReference type="GO" id="GO:0005886">
    <property type="term" value="C:plasma membrane"/>
    <property type="evidence" value="ECO:0007669"/>
    <property type="project" value="UniProtKB-SubCell"/>
</dbReference>
<dbReference type="EC" id="2.4.99.28" evidence="11"/>
<comment type="catalytic activity">
    <reaction evidence="11">
        <text>[GlcNAc-(1-&gt;4)-Mur2Ac(oyl-L-Ala-gamma-D-Glu-L-Lys-D-Ala-D-Ala)](n)-di-trans,octa-cis-undecaprenyl diphosphate + beta-D-GlcNAc-(1-&gt;4)-Mur2Ac(oyl-L-Ala-gamma-D-Glu-L-Lys-D-Ala-D-Ala)-di-trans,octa-cis-undecaprenyl diphosphate = [GlcNAc-(1-&gt;4)-Mur2Ac(oyl-L-Ala-gamma-D-Glu-L-Lys-D-Ala-D-Ala)](n+1)-di-trans,octa-cis-undecaprenyl diphosphate + di-trans,octa-cis-undecaprenyl diphosphate + H(+)</text>
        <dbReference type="Rhea" id="RHEA:23708"/>
        <dbReference type="Rhea" id="RHEA-COMP:9602"/>
        <dbReference type="Rhea" id="RHEA-COMP:9603"/>
        <dbReference type="ChEBI" id="CHEBI:15378"/>
        <dbReference type="ChEBI" id="CHEBI:58405"/>
        <dbReference type="ChEBI" id="CHEBI:60033"/>
        <dbReference type="ChEBI" id="CHEBI:78435"/>
        <dbReference type="EC" id="2.4.99.28"/>
    </reaction>
</comment>
<dbReference type="InterPro" id="IPR036950">
    <property type="entry name" value="PBP_transglycosylase"/>
</dbReference>
<sequence length="252" mass="28010">MPSPREQAVRRPDPAASPRPRRRWLRRLLWLLWLPLLVPLLMLAQVLPLRWLDPPTSMFMLIRQVEGLGEEGFELRQEWRDLEDIAACLPISVVAAEDQAFPAHSGFDFAAIEKALDRNARGGRVRGASTLSQQVAKNLYLWGGGGYVRKAVEAGYTVLIEATWPKRRILEVYVNLAEFGDGVYGAEAAARAFFGKPASALTGAECARLAAVLPNPKKYSAANPGPYVRQRAAWIQRQVRQLGGPAYLDAPR</sequence>
<dbReference type="Proteomes" id="UP000029392">
    <property type="component" value="Unassembled WGS sequence"/>
</dbReference>
<gene>
    <name evidence="11" type="primary">mtgA</name>
    <name evidence="13" type="ORF">N790_07035</name>
</gene>
<evidence type="ECO:0000256" key="9">
    <source>
        <dbReference type="ARBA" id="ARBA00023136"/>
    </source>
</evidence>
<evidence type="ECO:0000256" key="7">
    <source>
        <dbReference type="ARBA" id="ARBA00022984"/>
    </source>
</evidence>
<evidence type="ECO:0000256" key="6">
    <source>
        <dbReference type="ARBA" id="ARBA00022960"/>
    </source>
</evidence>
<dbReference type="Pfam" id="PF00912">
    <property type="entry name" value="Transgly"/>
    <property type="match status" value="1"/>
</dbReference>
<evidence type="ECO:0000313" key="13">
    <source>
        <dbReference type="EMBL" id="KFN47896.1"/>
    </source>
</evidence>
<dbReference type="AlphaFoldDB" id="A0A091B847"/>
<keyword evidence="5 11" id="KW-0812">Transmembrane</keyword>
<protein>
    <recommendedName>
        <fullName evidence="11">Biosynthetic peptidoglycan transglycosylase</fullName>
        <ecNumber evidence="11">2.4.99.28</ecNumber>
    </recommendedName>
    <alternativeName>
        <fullName evidence="11">Glycan polymerase</fullName>
    </alternativeName>
    <alternativeName>
        <fullName evidence="11">Peptidoglycan glycosyltransferase MtgA</fullName>
        <shortName evidence="11">PGT</shortName>
    </alternativeName>
</protein>
<keyword evidence="6 11" id="KW-0133">Cell shape</keyword>
<dbReference type="EMBL" id="AVCH01000156">
    <property type="protein sequence ID" value="KFN47896.1"/>
    <property type="molecule type" value="Genomic_DNA"/>
</dbReference>
<keyword evidence="7 11" id="KW-0573">Peptidoglycan synthesis</keyword>
<proteinExistence type="inferred from homology"/>
<accession>A0A091B847</accession>
<dbReference type="PATRIC" id="fig|1384054.3.peg.1417"/>
<evidence type="ECO:0000256" key="8">
    <source>
        <dbReference type="ARBA" id="ARBA00022989"/>
    </source>
</evidence>
<dbReference type="PANTHER" id="PTHR30400">
    <property type="entry name" value="MONOFUNCTIONAL BIOSYNTHETIC PEPTIDOGLYCAN TRANSGLYCOSYLASE"/>
    <property type="match status" value="1"/>
</dbReference>
<dbReference type="STRING" id="1384054.N790_07035"/>
<dbReference type="GO" id="GO:0008955">
    <property type="term" value="F:peptidoglycan glycosyltransferase activity"/>
    <property type="evidence" value="ECO:0007669"/>
    <property type="project" value="UniProtKB-UniRule"/>
</dbReference>
<keyword evidence="1 11" id="KW-1003">Cell membrane</keyword>
<dbReference type="GO" id="GO:0008360">
    <property type="term" value="P:regulation of cell shape"/>
    <property type="evidence" value="ECO:0007669"/>
    <property type="project" value="UniProtKB-KW"/>
</dbReference>
<keyword evidence="8 11" id="KW-1133">Transmembrane helix</keyword>
<dbReference type="OrthoDB" id="9766909at2"/>
<dbReference type="GO" id="GO:0009252">
    <property type="term" value="P:peptidoglycan biosynthetic process"/>
    <property type="evidence" value="ECO:0007669"/>
    <property type="project" value="UniProtKB-UniRule"/>
</dbReference>
<evidence type="ECO:0000256" key="10">
    <source>
        <dbReference type="ARBA" id="ARBA00023316"/>
    </source>
</evidence>
<dbReference type="NCBIfam" id="TIGR02070">
    <property type="entry name" value="mono_pep_trsgly"/>
    <property type="match status" value="1"/>
</dbReference>
<keyword evidence="2 11" id="KW-0997">Cell inner membrane</keyword>
<dbReference type="eggNOG" id="COG0744">
    <property type="taxonomic scope" value="Bacteria"/>
</dbReference>
<comment type="pathway">
    <text evidence="11">Cell wall biogenesis; peptidoglycan biosynthesis.</text>
</comment>
<organism evidence="13 14">
    <name type="scientific">Arenimonas malthae CC-JY-1</name>
    <dbReference type="NCBI Taxonomy" id="1384054"/>
    <lineage>
        <taxon>Bacteria</taxon>
        <taxon>Pseudomonadati</taxon>
        <taxon>Pseudomonadota</taxon>
        <taxon>Gammaproteobacteria</taxon>
        <taxon>Lysobacterales</taxon>
        <taxon>Lysobacteraceae</taxon>
        <taxon>Arenimonas</taxon>
    </lineage>
</organism>
<comment type="caution">
    <text evidence="13">The sequence shown here is derived from an EMBL/GenBank/DDBJ whole genome shotgun (WGS) entry which is preliminary data.</text>
</comment>
<evidence type="ECO:0000256" key="5">
    <source>
        <dbReference type="ARBA" id="ARBA00022692"/>
    </source>
</evidence>
<name>A0A091B847_9GAMM</name>
<dbReference type="UniPathway" id="UPA00219"/>
<feature type="domain" description="Glycosyl transferase family 51" evidence="12">
    <location>
        <begin position="74"/>
        <end position="238"/>
    </location>
</feature>
<dbReference type="InterPro" id="IPR023346">
    <property type="entry name" value="Lysozyme-like_dom_sf"/>
</dbReference>
<comment type="subcellular location">
    <subcellularLocation>
        <location evidence="11">Cell inner membrane</location>
        <topology evidence="11">Single-pass membrane protein</topology>
    </subcellularLocation>
</comment>